<evidence type="ECO:0000259" key="1">
    <source>
        <dbReference type="Pfam" id="PF01713"/>
    </source>
</evidence>
<protein>
    <submittedName>
        <fullName evidence="2">Smr domain protein (Modular protein)</fullName>
    </submittedName>
</protein>
<reference evidence="2" key="1">
    <citation type="submission" date="2018-10" db="EMBL/GenBank/DDBJ databases">
        <authorList>
            <person name="Plewniak F."/>
        </authorList>
    </citation>
    <scope>NUCLEOTIDE SEQUENCE</scope>
</reference>
<feature type="domain" description="Smr" evidence="1">
    <location>
        <begin position="48"/>
        <end position="99"/>
    </location>
</feature>
<name>A0A3P3ZND6_9ZZZZ</name>
<dbReference type="AlphaFoldDB" id="A0A3P3ZND6"/>
<dbReference type="SUPFAM" id="SSF160443">
    <property type="entry name" value="SMR domain-like"/>
    <property type="match status" value="1"/>
</dbReference>
<dbReference type="InterPro" id="IPR036063">
    <property type="entry name" value="Smr_dom_sf"/>
</dbReference>
<sequence>MSHPFECNHCGNPRNLFSTPCRFCGDTNPPHPHTDYWKINLEYGSPKAEDALVILDQSIHASICVGLKALVVIHGYGSSGMGGRIRNAVRHELQNNRWADCIQEYIYCEQLHNRDAIKNKIRLSNLLEASLVSEGILNNFGSTLLLLHRERLITTQ</sequence>
<dbReference type="InterPro" id="IPR002625">
    <property type="entry name" value="Smr_dom"/>
</dbReference>
<evidence type="ECO:0000313" key="2">
    <source>
        <dbReference type="EMBL" id="VAY88024.1"/>
    </source>
</evidence>
<dbReference type="Gene3D" id="3.30.1370.110">
    <property type="match status" value="1"/>
</dbReference>
<dbReference type="Pfam" id="PF01713">
    <property type="entry name" value="Smr"/>
    <property type="match status" value="1"/>
</dbReference>
<dbReference type="EMBL" id="UOYP01000186">
    <property type="protein sequence ID" value="VAY88024.1"/>
    <property type="molecule type" value="Genomic_DNA"/>
</dbReference>
<gene>
    <name evidence="2" type="ORF">CARN8_2660014</name>
</gene>
<proteinExistence type="predicted"/>
<organism evidence="2">
    <name type="scientific">mine drainage metagenome</name>
    <dbReference type="NCBI Taxonomy" id="410659"/>
    <lineage>
        <taxon>unclassified sequences</taxon>
        <taxon>metagenomes</taxon>
        <taxon>ecological metagenomes</taxon>
    </lineage>
</organism>
<accession>A0A3P3ZND6</accession>